<evidence type="ECO:0000313" key="8">
    <source>
        <dbReference type="Proteomes" id="UP000070282"/>
    </source>
</evidence>
<dbReference type="SUPFAM" id="SSF52540">
    <property type="entry name" value="P-loop containing nucleoside triphosphate hydrolases"/>
    <property type="match status" value="1"/>
</dbReference>
<evidence type="ECO:0000256" key="5">
    <source>
        <dbReference type="ARBA" id="ARBA00038388"/>
    </source>
</evidence>
<dbReference type="FunFam" id="3.40.50.300:FF:000032">
    <property type="entry name" value="Export ABC transporter ATP-binding protein"/>
    <property type="match status" value="1"/>
</dbReference>
<dbReference type="GO" id="GO:0016887">
    <property type="term" value="F:ATP hydrolysis activity"/>
    <property type="evidence" value="ECO:0007669"/>
    <property type="project" value="InterPro"/>
</dbReference>
<gene>
    <name evidence="7" type="ORF">J122_2818</name>
</gene>
<protein>
    <submittedName>
        <fullName evidence="7">ABC transporter, ATP-binding protein</fullName>
    </submittedName>
</protein>
<comment type="caution">
    <text evidence="7">The sequence shown here is derived from an EMBL/GenBank/DDBJ whole genome shotgun (WGS) entry which is preliminary data.</text>
</comment>
<comment type="similarity">
    <text evidence="5">Belongs to the ABC transporter superfamily. Macrolide exporter (TC 3.A.1.122) family.</text>
</comment>
<keyword evidence="8" id="KW-1185">Reference proteome</keyword>
<dbReference type="PROSITE" id="PS00211">
    <property type="entry name" value="ABC_TRANSPORTER_1"/>
    <property type="match status" value="1"/>
</dbReference>
<dbReference type="InterPro" id="IPR015854">
    <property type="entry name" value="ABC_transpr_LolD-like"/>
</dbReference>
<dbReference type="GO" id="GO:0005524">
    <property type="term" value="F:ATP binding"/>
    <property type="evidence" value="ECO:0007669"/>
    <property type="project" value="UniProtKB-KW"/>
</dbReference>
<accession>A0A137S7S1</accession>
<reference evidence="8" key="1">
    <citation type="submission" date="2015-12" db="EMBL/GenBank/DDBJ databases">
        <authorList>
            <person name="Lima A."/>
            <person name="Farahani Zayas N."/>
            <person name="Castro Da Silva M.A."/>
            <person name="Cabral A."/>
            <person name="Pessatti M.L."/>
        </authorList>
    </citation>
    <scope>NUCLEOTIDE SEQUENCE [LARGE SCALE GENOMIC DNA]</scope>
    <source>
        <strain evidence="8">LAMA 842</strain>
    </source>
</reference>
<dbReference type="CDD" id="cd03255">
    <property type="entry name" value="ABC_MJ0796_LolCDE_FtsE"/>
    <property type="match status" value="1"/>
</dbReference>
<evidence type="ECO:0000256" key="2">
    <source>
        <dbReference type="ARBA" id="ARBA00022448"/>
    </source>
</evidence>
<dbReference type="GO" id="GO:0022857">
    <property type="term" value="F:transmembrane transporter activity"/>
    <property type="evidence" value="ECO:0007669"/>
    <property type="project" value="UniProtKB-ARBA"/>
</dbReference>
<dbReference type="AlphaFoldDB" id="A0A137S7S1"/>
<dbReference type="GO" id="GO:0005886">
    <property type="term" value="C:plasma membrane"/>
    <property type="evidence" value="ECO:0007669"/>
    <property type="project" value="UniProtKB-SubCell"/>
</dbReference>
<dbReference type="Proteomes" id="UP000070282">
    <property type="component" value="Unassembled WGS sequence"/>
</dbReference>
<dbReference type="PATRIC" id="fig|1306954.6.peg.1099"/>
<evidence type="ECO:0000259" key="6">
    <source>
        <dbReference type="PROSITE" id="PS50893"/>
    </source>
</evidence>
<keyword evidence="4 7" id="KW-0067">ATP-binding</keyword>
<dbReference type="EMBL" id="LOCO01000016">
    <property type="protein sequence ID" value="KXO08448.1"/>
    <property type="molecule type" value="Genomic_DNA"/>
</dbReference>
<dbReference type="GO" id="GO:1902495">
    <property type="term" value="C:transmembrane transporter complex"/>
    <property type="evidence" value="ECO:0007669"/>
    <property type="project" value="UniProtKB-ARBA"/>
</dbReference>
<organism evidence="7 8">
    <name type="scientific">Marinobacter excellens LAMA 842</name>
    <dbReference type="NCBI Taxonomy" id="1306954"/>
    <lineage>
        <taxon>Bacteria</taxon>
        <taxon>Pseudomonadati</taxon>
        <taxon>Pseudomonadota</taxon>
        <taxon>Gammaproteobacteria</taxon>
        <taxon>Pseudomonadales</taxon>
        <taxon>Marinobacteraceae</taxon>
        <taxon>Marinobacter</taxon>
    </lineage>
</organism>
<feature type="domain" description="ABC transporter" evidence="6">
    <location>
        <begin position="16"/>
        <end position="242"/>
    </location>
</feature>
<evidence type="ECO:0000313" key="7">
    <source>
        <dbReference type="EMBL" id="KXO08448.1"/>
    </source>
</evidence>
<evidence type="ECO:0000256" key="3">
    <source>
        <dbReference type="ARBA" id="ARBA00022741"/>
    </source>
</evidence>
<dbReference type="InterPro" id="IPR017911">
    <property type="entry name" value="MacB-like_ATP-bd"/>
</dbReference>
<sequence length="242" mass="26069">MNQMTDPKLAATNPMLRVTDLTHRVSLETDTLTILQGVSLEINRGESVAIVGRSGSGKTTLLGLLAGLDTPTEGKVELDGAEISSLTEDQRAQLRASRVGFVFQSFQLLPALSALENVMLPLELAGMESPEARAKELLERVGLGERLSHTPRQLSGGEQQRVAIARAFASDPVILFADEPTGNLDNRTGQAVSDLLMDLNREQGTTLVMVTHDEHLAARCGRQLHIEAGVLTEPEAARELAD</sequence>
<dbReference type="Gene3D" id="3.40.50.300">
    <property type="entry name" value="P-loop containing nucleotide triphosphate hydrolases"/>
    <property type="match status" value="1"/>
</dbReference>
<evidence type="ECO:0000256" key="1">
    <source>
        <dbReference type="ARBA" id="ARBA00004429"/>
    </source>
</evidence>
<dbReference type="PANTHER" id="PTHR24220">
    <property type="entry name" value="IMPORT ATP-BINDING PROTEIN"/>
    <property type="match status" value="1"/>
</dbReference>
<keyword evidence="2" id="KW-0813">Transport</keyword>
<dbReference type="InterPro" id="IPR003439">
    <property type="entry name" value="ABC_transporter-like_ATP-bd"/>
</dbReference>
<dbReference type="InterPro" id="IPR027417">
    <property type="entry name" value="P-loop_NTPase"/>
</dbReference>
<dbReference type="PROSITE" id="PS50893">
    <property type="entry name" value="ABC_TRANSPORTER_2"/>
    <property type="match status" value="1"/>
</dbReference>
<keyword evidence="3" id="KW-0547">Nucleotide-binding</keyword>
<proteinExistence type="inferred from homology"/>
<comment type="subcellular location">
    <subcellularLocation>
        <location evidence="1">Cell inner membrane</location>
        <topology evidence="1">Multi-pass membrane protein</topology>
    </subcellularLocation>
</comment>
<dbReference type="InterPro" id="IPR017871">
    <property type="entry name" value="ABC_transporter-like_CS"/>
</dbReference>
<dbReference type="Pfam" id="PF00005">
    <property type="entry name" value="ABC_tran"/>
    <property type="match status" value="1"/>
</dbReference>
<dbReference type="InterPro" id="IPR003593">
    <property type="entry name" value="AAA+_ATPase"/>
</dbReference>
<name>A0A137S7S1_9GAMM</name>
<dbReference type="SMART" id="SM00382">
    <property type="entry name" value="AAA"/>
    <property type="match status" value="1"/>
</dbReference>
<dbReference type="PANTHER" id="PTHR24220:SF689">
    <property type="entry name" value="LIPOPROTEIN-RELEASING SYSTEM ATP-BINDING PROTEIN LOLD"/>
    <property type="match status" value="1"/>
</dbReference>
<evidence type="ECO:0000256" key="4">
    <source>
        <dbReference type="ARBA" id="ARBA00022840"/>
    </source>
</evidence>